<feature type="repeat" description="WD" evidence="1">
    <location>
        <begin position="393"/>
        <end position="409"/>
    </location>
</feature>
<evidence type="ECO:0000256" key="1">
    <source>
        <dbReference type="PROSITE-ProRule" id="PRU00221"/>
    </source>
</evidence>
<dbReference type="PANTHER" id="PTHR44666:SF1">
    <property type="entry name" value="WD REPEAT-CONTAINING PROTEIN 53"/>
    <property type="match status" value="1"/>
</dbReference>
<evidence type="ECO:0000256" key="2">
    <source>
        <dbReference type="SAM" id="MobiDB-lite"/>
    </source>
</evidence>
<organism evidence="3">
    <name type="scientific">Proboscia inermis</name>
    <dbReference type="NCBI Taxonomy" id="420281"/>
    <lineage>
        <taxon>Eukaryota</taxon>
        <taxon>Sar</taxon>
        <taxon>Stramenopiles</taxon>
        <taxon>Ochrophyta</taxon>
        <taxon>Bacillariophyta</taxon>
        <taxon>Coscinodiscophyceae</taxon>
        <taxon>Rhizosoleniophycidae</taxon>
        <taxon>Rhizosoleniales</taxon>
        <taxon>Rhizosoleniaceae</taxon>
        <taxon>Proboscia</taxon>
    </lineage>
</organism>
<protein>
    <submittedName>
        <fullName evidence="3">Uncharacterized protein</fullName>
    </submittedName>
</protein>
<dbReference type="AlphaFoldDB" id="A0A7S0CJV4"/>
<dbReference type="PANTHER" id="PTHR44666">
    <property type="entry name" value="WD REPEAT-CONTAINING PROTEIN 53"/>
    <property type="match status" value="1"/>
</dbReference>
<dbReference type="SMART" id="SM00320">
    <property type="entry name" value="WD40"/>
    <property type="match status" value="5"/>
</dbReference>
<dbReference type="InterPro" id="IPR036322">
    <property type="entry name" value="WD40_repeat_dom_sf"/>
</dbReference>
<dbReference type="EMBL" id="HBEL01046346">
    <property type="protein sequence ID" value="CAD8425399.1"/>
    <property type="molecule type" value="Transcribed_RNA"/>
</dbReference>
<dbReference type="InterPro" id="IPR042453">
    <property type="entry name" value="WDR53"/>
</dbReference>
<proteinExistence type="predicted"/>
<reference evidence="3" key="1">
    <citation type="submission" date="2021-01" db="EMBL/GenBank/DDBJ databases">
        <authorList>
            <person name="Corre E."/>
            <person name="Pelletier E."/>
            <person name="Niang G."/>
            <person name="Scheremetjew M."/>
            <person name="Finn R."/>
            <person name="Kale V."/>
            <person name="Holt S."/>
            <person name="Cochrane G."/>
            <person name="Meng A."/>
            <person name="Brown T."/>
            <person name="Cohen L."/>
        </authorList>
    </citation>
    <scope>NUCLEOTIDE SEQUENCE</scope>
    <source>
        <strain evidence="3">CCAP1064/1</strain>
    </source>
</reference>
<sequence>MLKNCKKGTVRLWDLRQKHASHCINLPKLKHATLVKEEEQNDVKDEITSVLFHPCRRTALQQDSSNHNCRIYVSTLSKKVYHYDVRKTSSSSCHNQLNDNNVTATEKFTPPKRRDYTSQFGTIMDDINQISLQPLLQPFESNNGAGLLLLSTADDDGDIRIIETLNDYNYADNKNHQQRAVASTGGKALSKKNAKGKGGSNKKTRKKGQQQEQQRRAYDGCRVLRHAGASTLSSEEKKEQVALVTSAVFRPPPPSQTKGGHNRYYEIASGGTDCAVHLWDATRPKQPCSSYQVEQSLNEGGGGQVCNPPMVQGLSWSKSGRILATGLGDGTILLLRVNRHRNLIASGRLGCNDNARNGHTNGHNSCAVGCVHFPQFFASTLDESSISSCYGDRLLVTGGNDGMILLWDLGKNAIEGVEANGNDFCEESMLDPRSLFQNESDNDDNSIEENDNNAEITNNIDKSIEAETARVSLFDEEIKSMPNSPLNIDMLPQPSVIYSINHEKKPNWLCTSTFFRSTATGGSGTMKIINKSKDCSLYDNSRIIPPTLFVADTSNNITLYNLSI</sequence>
<name>A0A7S0CJV4_9STRA</name>
<dbReference type="InterPro" id="IPR001680">
    <property type="entry name" value="WD40_rpt"/>
</dbReference>
<dbReference type="Gene3D" id="2.130.10.10">
    <property type="entry name" value="YVTN repeat-like/Quinoprotein amine dehydrogenase"/>
    <property type="match status" value="2"/>
</dbReference>
<accession>A0A7S0CJV4</accession>
<feature type="region of interest" description="Disordered" evidence="2">
    <location>
        <begin position="177"/>
        <end position="218"/>
    </location>
</feature>
<dbReference type="Pfam" id="PF00400">
    <property type="entry name" value="WD40"/>
    <property type="match status" value="1"/>
</dbReference>
<keyword evidence="1" id="KW-0853">WD repeat</keyword>
<feature type="compositionally biased region" description="Basic residues" evidence="2">
    <location>
        <begin position="189"/>
        <end position="208"/>
    </location>
</feature>
<evidence type="ECO:0000313" key="3">
    <source>
        <dbReference type="EMBL" id="CAD8425399.1"/>
    </source>
</evidence>
<dbReference type="InterPro" id="IPR015943">
    <property type="entry name" value="WD40/YVTN_repeat-like_dom_sf"/>
</dbReference>
<dbReference type="PROSITE" id="PS50082">
    <property type="entry name" value="WD_REPEATS_2"/>
    <property type="match status" value="1"/>
</dbReference>
<gene>
    <name evidence="3" type="ORF">PINE0816_LOCUS21559</name>
</gene>
<dbReference type="SUPFAM" id="SSF50978">
    <property type="entry name" value="WD40 repeat-like"/>
    <property type="match status" value="1"/>
</dbReference>